<name>A0ABP6LC82_9ACTN</name>
<gene>
    <name evidence="3" type="ORF">GCM10010528_19830</name>
</gene>
<protein>
    <submittedName>
        <fullName evidence="3">Esterase-like activity of phytase family protein</fullName>
    </submittedName>
</protein>
<keyword evidence="4" id="KW-1185">Reference proteome</keyword>
<feature type="domain" description="Phytase-like" evidence="2">
    <location>
        <begin position="59"/>
        <end position="333"/>
    </location>
</feature>
<feature type="chain" id="PRO_5046457347" evidence="1">
    <location>
        <begin position="22"/>
        <end position="349"/>
    </location>
</feature>
<dbReference type="Proteomes" id="UP001501035">
    <property type="component" value="Unassembled WGS sequence"/>
</dbReference>
<evidence type="ECO:0000313" key="4">
    <source>
        <dbReference type="Proteomes" id="UP001501035"/>
    </source>
</evidence>
<keyword evidence="1" id="KW-0732">Signal</keyword>
<dbReference type="EMBL" id="BAAAVS010000024">
    <property type="protein sequence ID" value="GAA3039278.1"/>
    <property type="molecule type" value="Genomic_DNA"/>
</dbReference>
<proteinExistence type="predicted"/>
<comment type="caution">
    <text evidence="3">The sequence shown here is derived from an EMBL/GenBank/DDBJ whole genome shotgun (WGS) entry which is preliminary data.</text>
</comment>
<evidence type="ECO:0000313" key="3">
    <source>
        <dbReference type="EMBL" id="GAA3039278.1"/>
    </source>
</evidence>
<feature type="signal peptide" evidence="1">
    <location>
        <begin position="1"/>
        <end position="21"/>
    </location>
</feature>
<dbReference type="RefSeq" id="WP_290706190.1">
    <property type="nucleotide sequence ID" value="NZ_BAAAVS010000024.1"/>
</dbReference>
<evidence type="ECO:0000256" key="1">
    <source>
        <dbReference type="SAM" id="SignalP"/>
    </source>
</evidence>
<evidence type="ECO:0000259" key="2">
    <source>
        <dbReference type="Pfam" id="PF13449"/>
    </source>
</evidence>
<organism evidence="3 4">
    <name type="scientific">Gordonia defluvii</name>
    <dbReference type="NCBI Taxonomy" id="283718"/>
    <lineage>
        <taxon>Bacteria</taxon>
        <taxon>Bacillati</taxon>
        <taxon>Actinomycetota</taxon>
        <taxon>Actinomycetes</taxon>
        <taxon>Mycobacteriales</taxon>
        <taxon>Gordoniaceae</taxon>
        <taxon>Gordonia</taxon>
    </lineage>
</organism>
<dbReference type="Pfam" id="PF13449">
    <property type="entry name" value="Phytase-like"/>
    <property type="match status" value="1"/>
</dbReference>
<reference evidence="4" key="1">
    <citation type="journal article" date="2019" name="Int. J. Syst. Evol. Microbiol.">
        <title>The Global Catalogue of Microorganisms (GCM) 10K type strain sequencing project: providing services to taxonomists for standard genome sequencing and annotation.</title>
        <authorList>
            <consortium name="The Broad Institute Genomics Platform"/>
            <consortium name="The Broad Institute Genome Sequencing Center for Infectious Disease"/>
            <person name="Wu L."/>
            <person name="Ma J."/>
        </authorList>
    </citation>
    <scope>NUCLEOTIDE SEQUENCE [LARGE SCALE GENOMIC DNA]</scope>
    <source>
        <strain evidence="4">JCM 14234</strain>
    </source>
</reference>
<dbReference type="InterPro" id="IPR027372">
    <property type="entry name" value="Phytase-like_dom"/>
</dbReference>
<sequence length="349" mass="36225">MRLLNAGAVLLVGAGAMGVPATTGIGVPVATGLPGACSPAVMAVGYSDALDKVSVAGNRVGGLSALAYDAGTGRYLALPDHLPTAAVVWPLAGLDDLPVAQPRVAGPPIRLRTAAGGPVPGNADNEGLAVLRGGLLAISSETGPAISIFDRDGSWRSDVTVPPWFRTAPRGRAAPNAGLEGLTANSSGDRLIAAMEKPLIGDDPGTVRMLDYRRTAAGGFVLNRELRYRPAPGMRVADIAAYASDRMLVLEGAYSPRDGSSTVLATADVGPPTGHDRVRSLVRRPLADLAGCPAMGATSKEWQRNRLLDNYEGIAVVARGAGYTIHLLSDDNYSPRQTTRLLTLWARLP</sequence>
<accession>A0ABP6LC82</accession>